<dbReference type="Proteomes" id="UP001480595">
    <property type="component" value="Unassembled WGS sequence"/>
</dbReference>
<protein>
    <submittedName>
        <fullName evidence="2">Uncharacterized protein</fullName>
    </submittedName>
</protein>
<sequence length="442" mass="48270">METPQSCLQLTQAGDTMELARTDAAAFPMKPSRLLSLVLEFDKVPDDIRSCLELVRVCHTNVQKLIVKRNEHIDLLTRHRPSDLAHVNHVIESALRSLQDVAALVEKSRPEMHSGKTNFAKRFWWTYSDKESFRKHLPLINHHHNAVSSELAYLRQLGSSSASDAKQSDPSFGRIEHNRTPQDMGLLIELLGGLSVPSEVCQVGISATSSTSIHTASITTTSSHSMPSSTAVHPPSYEQLTSGTGASGNFAAPFPSIQSKKPTQEPLIAVYTGDKAQSLGTERPGNTSIDESGLALLLSDYTPLPQSKTSVTIQKTIFNTPVNIVINVNGTNTGEDTTARLVEDTQAAVQAGLRNVIFCGGLVIGSPPIMASVTKESHLARIIDMGTVMQLLLDHRHLYPLRPLCTSQQSNPILDRYTVQNFMAMMHRKGVYSSCQQSQGGK</sequence>
<evidence type="ECO:0000313" key="3">
    <source>
        <dbReference type="Proteomes" id="UP001480595"/>
    </source>
</evidence>
<organism evidence="2 3">
    <name type="scientific">Apiospora phragmitis</name>
    <dbReference type="NCBI Taxonomy" id="2905665"/>
    <lineage>
        <taxon>Eukaryota</taxon>
        <taxon>Fungi</taxon>
        <taxon>Dikarya</taxon>
        <taxon>Ascomycota</taxon>
        <taxon>Pezizomycotina</taxon>
        <taxon>Sordariomycetes</taxon>
        <taxon>Xylariomycetidae</taxon>
        <taxon>Amphisphaeriales</taxon>
        <taxon>Apiosporaceae</taxon>
        <taxon>Apiospora</taxon>
    </lineage>
</organism>
<reference evidence="2 3" key="1">
    <citation type="submission" date="2023-01" db="EMBL/GenBank/DDBJ databases">
        <title>Analysis of 21 Apiospora genomes using comparative genomics revels a genus with tremendous synthesis potential of carbohydrate active enzymes and secondary metabolites.</title>
        <authorList>
            <person name="Sorensen T."/>
        </authorList>
    </citation>
    <scope>NUCLEOTIDE SEQUENCE [LARGE SCALE GENOMIC DNA]</scope>
    <source>
        <strain evidence="2 3">CBS 135458</strain>
    </source>
</reference>
<keyword evidence="3" id="KW-1185">Reference proteome</keyword>
<dbReference type="RefSeq" id="XP_066713100.1">
    <property type="nucleotide sequence ID" value="XM_066860930.1"/>
</dbReference>
<feature type="compositionally biased region" description="Low complexity" evidence="1">
    <location>
        <begin position="218"/>
        <end position="230"/>
    </location>
</feature>
<accession>A0ABR1U938</accession>
<name>A0ABR1U938_9PEZI</name>
<dbReference type="EMBL" id="JAQQWL010000010">
    <property type="protein sequence ID" value="KAK8054454.1"/>
    <property type="molecule type" value="Genomic_DNA"/>
</dbReference>
<evidence type="ECO:0000313" key="2">
    <source>
        <dbReference type="EMBL" id="KAK8054454.1"/>
    </source>
</evidence>
<comment type="caution">
    <text evidence="2">The sequence shown here is derived from an EMBL/GenBank/DDBJ whole genome shotgun (WGS) entry which is preliminary data.</text>
</comment>
<evidence type="ECO:0000256" key="1">
    <source>
        <dbReference type="SAM" id="MobiDB-lite"/>
    </source>
</evidence>
<feature type="region of interest" description="Disordered" evidence="1">
    <location>
        <begin position="218"/>
        <end position="250"/>
    </location>
</feature>
<dbReference type="GeneID" id="92093993"/>
<gene>
    <name evidence="2" type="ORF">PG994_009521</name>
</gene>
<proteinExistence type="predicted"/>